<evidence type="ECO:0000313" key="2">
    <source>
        <dbReference type="Proteomes" id="UP000734854"/>
    </source>
</evidence>
<dbReference type="Proteomes" id="UP000734854">
    <property type="component" value="Unassembled WGS sequence"/>
</dbReference>
<organism evidence="1 2">
    <name type="scientific">Zingiber officinale</name>
    <name type="common">Ginger</name>
    <name type="synonym">Amomum zingiber</name>
    <dbReference type="NCBI Taxonomy" id="94328"/>
    <lineage>
        <taxon>Eukaryota</taxon>
        <taxon>Viridiplantae</taxon>
        <taxon>Streptophyta</taxon>
        <taxon>Embryophyta</taxon>
        <taxon>Tracheophyta</taxon>
        <taxon>Spermatophyta</taxon>
        <taxon>Magnoliopsida</taxon>
        <taxon>Liliopsida</taxon>
        <taxon>Zingiberales</taxon>
        <taxon>Zingiberaceae</taxon>
        <taxon>Zingiber</taxon>
    </lineage>
</organism>
<protein>
    <submittedName>
        <fullName evidence="1">Uncharacterized protein</fullName>
    </submittedName>
</protein>
<reference evidence="1 2" key="1">
    <citation type="submission" date="2020-08" db="EMBL/GenBank/DDBJ databases">
        <title>Plant Genome Project.</title>
        <authorList>
            <person name="Zhang R.-G."/>
        </authorList>
    </citation>
    <scope>NUCLEOTIDE SEQUENCE [LARGE SCALE GENOMIC DNA]</scope>
    <source>
        <tissue evidence="1">Rhizome</tissue>
    </source>
</reference>
<name>A0A8J5KN88_ZINOF</name>
<gene>
    <name evidence="1" type="ORF">ZIOFF_052006</name>
</gene>
<dbReference type="PANTHER" id="PTHR35097">
    <property type="entry name" value="GDSL ESTERASE/LIPASE"/>
    <property type="match status" value="1"/>
</dbReference>
<keyword evidence="2" id="KW-1185">Reference proteome</keyword>
<comment type="caution">
    <text evidence="1">The sequence shown here is derived from an EMBL/GenBank/DDBJ whole genome shotgun (WGS) entry which is preliminary data.</text>
</comment>
<proteinExistence type="predicted"/>
<sequence>MDQIASVLDGIKGFVQTSERFFKDAFQSQFDAHRKNPAVDWQRMKSGRSSSSMRSFKDIFVWTTSGNMNSDPRLINTVLVNREGIMFPRKWTKRERKSKRETPDSMADLARESTLAMPASSQPAWQIFDSQPLISLSQPNPALVHLHLRSLPLSFSSSSALHPTCSLPQSNRKIEILKRLQRETFSDLMKLRDRQDKVERVLSSFVSSKGSPFQESSTQLKGTINLGGALPFQNDQQVHDSLDSLGINTGIDARFIFKTNLREKDALLAELVAHQKNSMHFDNEYTGISLVLSKIMYHASVSDLLSVILVPFGATCNDFRSNTDQPQGECLNGLSLSRPPLFNLRHAYGVGLSVKASNFAASFGELVSGWNTQMDPASQTNKLNTFLQISSQYFGETKLSLSGVWQMPCSFSKSLRFGRLACGSSSVKKAVASLSGKQVLRSTGGSISILLDIDESSKFGGWVEVQKSSSDLLNWAVFFSDVLERNIGFGVTVGGSRKAQSSSVILETFLNFCVDKRAIVQPALVLTFNERRRAAPALVFRTSWSM</sequence>
<evidence type="ECO:0000313" key="1">
    <source>
        <dbReference type="EMBL" id="KAG6490696.1"/>
    </source>
</evidence>
<dbReference type="EMBL" id="JACMSC010000014">
    <property type="protein sequence ID" value="KAG6490696.1"/>
    <property type="molecule type" value="Genomic_DNA"/>
</dbReference>
<accession>A0A8J5KN88</accession>
<dbReference type="PANTHER" id="PTHR35097:SF1">
    <property type="entry name" value="GDSL ESTERASE_LIPASE"/>
    <property type="match status" value="1"/>
</dbReference>
<dbReference type="AlphaFoldDB" id="A0A8J5KN88"/>